<keyword evidence="3" id="KW-1185">Reference proteome</keyword>
<keyword evidence="1" id="KW-0472">Membrane</keyword>
<evidence type="ECO:0000256" key="1">
    <source>
        <dbReference type="SAM" id="Phobius"/>
    </source>
</evidence>
<dbReference type="Proteomes" id="UP000023152">
    <property type="component" value="Unassembled WGS sequence"/>
</dbReference>
<accession>X6NM87</accession>
<keyword evidence="1" id="KW-0812">Transmembrane</keyword>
<evidence type="ECO:0000313" key="2">
    <source>
        <dbReference type="EMBL" id="ETO27038.1"/>
    </source>
</evidence>
<keyword evidence="1" id="KW-1133">Transmembrane helix</keyword>
<gene>
    <name evidence="2" type="ORF">RFI_10094</name>
</gene>
<name>X6NM87_RETFI</name>
<dbReference type="EMBL" id="ASPP01007499">
    <property type="protein sequence ID" value="ETO27038.1"/>
    <property type="molecule type" value="Genomic_DNA"/>
</dbReference>
<reference evidence="2 3" key="1">
    <citation type="journal article" date="2013" name="Curr. Biol.">
        <title>The Genome of the Foraminiferan Reticulomyxa filosa.</title>
        <authorList>
            <person name="Glockner G."/>
            <person name="Hulsmann N."/>
            <person name="Schleicher M."/>
            <person name="Noegel A.A."/>
            <person name="Eichinger L."/>
            <person name="Gallinger C."/>
            <person name="Pawlowski J."/>
            <person name="Sierra R."/>
            <person name="Euteneuer U."/>
            <person name="Pillet L."/>
            <person name="Moustafa A."/>
            <person name="Platzer M."/>
            <person name="Groth M."/>
            <person name="Szafranski K."/>
            <person name="Schliwa M."/>
        </authorList>
    </citation>
    <scope>NUCLEOTIDE SEQUENCE [LARGE SCALE GENOMIC DNA]</scope>
</reference>
<protein>
    <submittedName>
        <fullName evidence="2">Uncharacterized protein</fullName>
    </submittedName>
</protein>
<organism evidence="2 3">
    <name type="scientific">Reticulomyxa filosa</name>
    <dbReference type="NCBI Taxonomy" id="46433"/>
    <lineage>
        <taxon>Eukaryota</taxon>
        <taxon>Sar</taxon>
        <taxon>Rhizaria</taxon>
        <taxon>Retaria</taxon>
        <taxon>Foraminifera</taxon>
        <taxon>Monothalamids</taxon>
        <taxon>Reticulomyxidae</taxon>
        <taxon>Reticulomyxa</taxon>
    </lineage>
</organism>
<sequence length="241" mass="28431">MQDIFSPRTKSLSISSWINFVPVSEKVTKLIDTLTKSNIVTNSITHLLRELKENNDSKEFQKPRPNVKDTLKLKFNYHEFTVLNYTTKENAHNKKGSFNYGFYFYEQNKKTKRSRQWLTKNKIDTQGGNYITDNNEGTSQWTFRDSRVFKCFVKWIEKNKNIQLSLFENNGMVKHFLLFCVFLYGVIVCSSYELSFYLYHFFCFSFKLLQTALSSTYRAETRVKFVGSCSCIKEKFNAPSH</sequence>
<proteinExistence type="predicted"/>
<evidence type="ECO:0000313" key="3">
    <source>
        <dbReference type="Proteomes" id="UP000023152"/>
    </source>
</evidence>
<dbReference type="AlphaFoldDB" id="X6NM87"/>
<comment type="caution">
    <text evidence="2">The sequence shown here is derived from an EMBL/GenBank/DDBJ whole genome shotgun (WGS) entry which is preliminary data.</text>
</comment>
<feature type="transmembrane region" description="Helical" evidence="1">
    <location>
        <begin position="176"/>
        <end position="199"/>
    </location>
</feature>